<comment type="similarity">
    <text evidence="2">Belongs to the bacterial solute-binding protein 5 family.</text>
</comment>
<dbReference type="RefSeq" id="WP_202824370.1">
    <property type="nucleotide sequence ID" value="NZ_JAEUXJ010000002.1"/>
</dbReference>
<dbReference type="CDD" id="cd08503">
    <property type="entry name" value="PBP2_NikA_DppA_OppA_like_17"/>
    <property type="match status" value="1"/>
</dbReference>
<dbReference type="SUPFAM" id="SSF53850">
    <property type="entry name" value="Periplasmic binding protein-like II"/>
    <property type="match status" value="1"/>
</dbReference>
<dbReference type="Gene3D" id="3.40.190.10">
    <property type="entry name" value="Periplasmic binding protein-like II"/>
    <property type="match status" value="1"/>
</dbReference>
<organism evidence="6 7">
    <name type="scientific">Belnapia mucosa</name>
    <dbReference type="NCBI Taxonomy" id="2804532"/>
    <lineage>
        <taxon>Bacteria</taxon>
        <taxon>Pseudomonadati</taxon>
        <taxon>Pseudomonadota</taxon>
        <taxon>Alphaproteobacteria</taxon>
        <taxon>Acetobacterales</taxon>
        <taxon>Roseomonadaceae</taxon>
        <taxon>Belnapia</taxon>
    </lineage>
</organism>
<dbReference type="PIRSF" id="PIRSF002741">
    <property type="entry name" value="MppA"/>
    <property type="match status" value="1"/>
</dbReference>
<dbReference type="Proteomes" id="UP000606490">
    <property type="component" value="Unassembled WGS sequence"/>
</dbReference>
<comment type="subcellular location">
    <subcellularLocation>
        <location evidence="1">Periplasm</location>
    </subcellularLocation>
</comment>
<dbReference type="InterPro" id="IPR006311">
    <property type="entry name" value="TAT_signal"/>
</dbReference>
<accession>A0ABS1UZ89</accession>
<dbReference type="PROSITE" id="PS51318">
    <property type="entry name" value="TAT"/>
    <property type="match status" value="1"/>
</dbReference>
<dbReference type="Gene3D" id="3.10.105.10">
    <property type="entry name" value="Dipeptide-binding Protein, Domain 3"/>
    <property type="match status" value="1"/>
</dbReference>
<evidence type="ECO:0000256" key="4">
    <source>
        <dbReference type="ARBA" id="ARBA00022729"/>
    </source>
</evidence>
<dbReference type="Pfam" id="PF00496">
    <property type="entry name" value="SBP_bac_5"/>
    <property type="match status" value="1"/>
</dbReference>
<keyword evidence="7" id="KW-1185">Reference proteome</keyword>
<dbReference type="NCBIfam" id="TIGR01409">
    <property type="entry name" value="TAT_signal_seq"/>
    <property type="match status" value="1"/>
</dbReference>
<dbReference type="PANTHER" id="PTHR30290">
    <property type="entry name" value="PERIPLASMIC BINDING COMPONENT OF ABC TRANSPORTER"/>
    <property type="match status" value="1"/>
</dbReference>
<gene>
    <name evidence="6" type="ORF">JMJ55_04730</name>
</gene>
<keyword evidence="3" id="KW-0813">Transport</keyword>
<evidence type="ECO:0000259" key="5">
    <source>
        <dbReference type="Pfam" id="PF00496"/>
    </source>
</evidence>
<evidence type="ECO:0000256" key="1">
    <source>
        <dbReference type="ARBA" id="ARBA00004418"/>
    </source>
</evidence>
<comment type="caution">
    <text evidence="6">The sequence shown here is derived from an EMBL/GenBank/DDBJ whole genome shotgun (WGS) entry which is preliminary data.</text>
</comment>
<dbReference type="PANTHER" id="PTHR30290:SF10">
    <property type="entry name" value="PERIPLASMIC OLIGOPEPTIDE-BINDING PROTEIN-RELATED"/>
    <property type="match status" value="1"/>
</dbReference>
<sequence>MIGTGPASSPPLSRRGLLQGAGAGALAATFGAQAQEARPRRGGILRIAAADQSSTDTFDPVLARSGSDYLRAKAAFNALTWVNSRAEAVPDLAESFESDPQAMRWVFRLRKGVRFHDGSPVRTADVVYSIMRHKTGPSLGSAIVANVASVAADGPDSVVFTLTSPDVSFPLAMSELHMSIVKEGTTEFSRPIGTGPFRIETFQPGVRTIGTRNPEYWVPDRPYVDGFELIPLSDMQSRVNALLAGDVHLAVNLRGVGIDQVRQSTAAKLLTTPTAGFASVHMRVDMKPSDNLDLRLALAHLMDRRRFVEVVLRGQAVLGNDVPILSTSPLYNTDLPQRALDPDRAKFHLGRAGIGSAPVEVYVTDAANGGIDIGQLLQREAARAGLNLSLKRVPADGYWVNVSGMHPFTNNQVTPRPSDDMNIALFWKSNGAFNKCRFTAPGFDALADEARATHDQGKRRELYFRMQKLIHDTTPQVIPAMQSYVDGISNRVMGIEPVPVGYLGGFNGIQNAWLGA</sequence>
<dbReference type="InterPro" id="IPR000914">
    <property type="entry name" value="SBP_5_dom"/>
</dbReference>
<keyword evidence="4" id="KW-0732">Signal</keyword>
<evidence type="ECO:0000313" key="7">
    <source>
        <dbReference type="Proteomes" id="UP000606490"/>
    </source>
</evidence>
<feature type="domain" description="Solute-binding protein family 5" evidence="5">
    <location>
        <begin position="88"/>
        <end position="432"/>
    </location>
</feature>
<protein>
    <submittedName>
        <fullName evidence="6">ABC transporter substrate-binding protein</fullName>
    </submittedName>
</protein>
<evidence type="ECO:0000313" key="6">
    <source>
        <dbReference type="EMBL" id="MBL6454617.1"/>
    </source>
</evidence>
<evidence type="ECO:0000256" key="2">
    <source>
        <dbReference type="ARBA" id="ARBA00005695"/>
    </source>
</evidence>
<dbReference type="InterPro" id="IPR030678">
    <property type="entry name" value="Peptide/Ni-bd"/>
</dbReference>
<dbReference type="EMBL" id="JAEUXJ010000002">
    <property type="protein sequence ID" value="MBL6454617.1"/>
    <property type="molecule type" value="Genomic_DNA"/>
</dbReference>
<evidence type="ECO:0000256" key="3">
    <source>
        <dbReference type="ARBA" id="ARBA00022448"/>
    </source>
</evidence>
<proteinExistence type="inferred from homology"/>
<reference evidence="6 7" key="1">
    <citation type="submission" date="2021-01" db="EMBL/GenBank/DDBJ databases">
        <title>Belnapia mucosa sp. nov. and Belnapia arida sp. nov., isolated from the Tabernas Desert (Almeria, Spain).</title>
        <authorList>
            <person name="Molina-Menor E."/>
            <person name="Vidal-Verdu A."/>
            <person name="Calonge A."/>
            <person name="Satari L."/>
            <person name="Pereto Magraner J."/>
            <person name="Porcar Miralles M."/>
        </authorList>
    </citation>
    <scope>NUCLEOTIDE SEQUENCE [LARGE SCALE GENOMIC DNA]</scope>
    <source>
        <strain evidence="6 7">T6</strain>
    </source>
</reference>
<dbReference type="InterPro" id="IPR039424">
    <property type="entry name" value="SBP_5"/>
</dbReference>
<dbReference type="InterPro" id="IPR019546">
    <property type="entry name" value="TAT_signal_bac_arc"/>
</dbReference>
<name>A0ABS1UZ89_9PROT</name>